<protein>
    <submittedName>
        <fullName evidence="1">Uncharacterized protein</fullName>
    </submittedName>
</protein>
<organism evidence="1">
    <name type="scientific">Anguilla anguilla</name>
    <name type="common">European freshwater eel</name>
    <name type="synonym">Muraena anguilla</name>
    <dbReference type="NCBI Taxonomy" id="7936"/>
    <lineage>
        <taxon>Eukaryota</taxon>
        <taxon>Metazoa</taxon>
        <taxon>Chordata</taxon>
        <taxon>Craniata</taxon>
        <taxon>Vertebrata</taxon>
        <taxon>Euteleostomi</taxon>
        <taxon>Actinopterygii</taxon>
        <taxon>Neopterygii</taxon>
        <taxon>Teleostei</taxon>
        <taxon>Anguilliformes</taxon>
        <taxon>Anguillidae</taxon>
        <taxon>Anguilla</taxon>
    </lineage>
</organism>
<dbReference type="EMBL" id="GBXM01089472">
    <property type="protein sequence ID" value="JAH19105.1"/>
    <property type="molecule type" value="Transcribed_RNA"/>
</dbReference>
<sequence>MNKQLVLLSVFDKFEPYTVKSWVTDHTH</sequence>
<name>A0A0E9QS49_ANGAN</name>
<accession>A0A0E9QS49</accession>
<reference evidence="1" key="2">
    <citation type="journal article" date="2015" name="Fish Shellfish Immunol.">
        <title>Early steps in the European eel (Anguilla anguilla)-Vibrio vulnificus interaction in the gills: Role of the RtxA13 toxin.</title>
        <authorList>
            <person name="Callol A."/>
            <person name="Pajuelo D."/>
            <person name="Ebbesson L."/>
            <person name="Teles M."/>
            <person name="MacKenzie S."/>
            <person name="Amaro C."/>
        </authorList>
    </citation>
    <scope>NUCLEOTIDE SEQUENCE</scope>
</reference>
<dbReference type="AlphaFoldDB" id="A0A0E9QS49"/>
<evidence type="ECO:0000313" key="1">
    <source>
        <dbReference type="EMBL" id="JAH19105.1"/>
    </source>
</evidence>
<reference evidence="1" key="1">
    <citation type="submission" date="2014-11" db="EMBL/GenBank/DDBJ databases">
        <authorList>
            <person name="Amaro Gonzalez C."/>
        </authorList>
    </citation>
    <scope>NUCLEOTIDE SEQUENCE</scope>
</reference>
<proteinExistence type="predicted"/>